<keyword evidence="4 6" id="KW-0479">Metal-binding</keyword>
<evidence type="ECO:0000256" key="3">
    <source>
        <dbReference type="ARBA" id="ARBA00022670"/>
    </source>
</evidence>
<dbReference type="InterPro" id="IPR036005">
    <property type="entry name" value="Creatinase/aminopeptidase-like"/>
</dbReference>
<keyword evidence="3 6" id="KW-0645">Protease</keyword>
<dbReference type="NCBIfam" id="TIGR00500">
    <property type="entry name" value="met_pdase_I"/>
    <property type="match status" value="1"/>
</dbReference>
<proteinExistence type="inferred from homology"/>
<dbReference type="STRING" id="117157.SAMN04489717_0320"/>
<comment type="similarity">
    <text evidence="6">Belongs to the peptidase M24A family. Methionine aminopeptidase type 1 subfamily.</text>
</comment>
<evidence type="ECO:0000256" key="7">
    <source>
        <dbReference type="RuleBase" id="RU003653"/>
    </source>
</evidence>
<organism evidence="9 10">
    <name type="scientific">Actinopolymorpha singaporensis</name>
    <dbReference type="NCBI Taxonomy" id="117157"/>
    <lineage>
        <taxon>Bacteria</taxon>
        <taxon>Bacillati</taxon>
        <taxon>Actinomycetota</taxon>
        <taxon>Actinomycetes</taxon>
        <taxon>Propionibacteriales</taxon>
        <taxon>Actinopolymorphaceae</taxon>
        <taxon>Actinopolymorpha</taxon>
    </lineage>
</organism>
<feature type="binding site" evidence="6">
    <location>
        <position position="111"/>
    </location>
    <ligand>
        <name>a divalent metal cation</name>
        <dbReference type="ChEBI" id="CHEBI:60240"/>
        <label>1</label>
    </ligand>
</feature>
<dbReference type="EMBL" id="LT629732">
    <property type="protein sequence ID" value="SDR73520.1"/>
    <property type="molecule type" value="Genomic_DNA"/>
</dbReference>
<evidence type="ECO:0000256" key="1">
    <source>
        <dbReference type="ARBA" id="ARBA00002521"/>
    </source>
</evidence>
<comment type="cofactor">
    <cofactor evidence="6">
        <name>Co(2+)</name>
        <dbReference type="ChEBI" id="CHEBI:48828"/>
    </cofactor>
    <cofactor evidence="6">
        <name>Zn(2+)</name>
        <dbReference type="ChEBI" id="CHEBI:29105"/>
    </cofactor>
    <cofactor evidence="6">
        <name>Mn(2+)</name>
        <dbReference type="ChEBI" id="CHEBI:29035"/>
    </cofactor>
    <cofactor evidence="6">
        <name>Fe(2+)</name>
        <dbReference type="ChEBI" id="CHEBI:29033"/>
    </cofactor>
    <text evidence="6">Binds 2 divalent metal cations per subunit. Has a high-affinity and a low affinity metal-binding site. The true nature of the physiological cofactor is under debate. The enzyme is active with cobalt, zinc, manganese or divalent iron ions. Most likely, methionine aminopeptidases function as mononuclear Fe(2+)-metalloproteases under physiological conditions, and the catalytically relevant metal-binding site has been assigned to the histidine-containing high-affinity site.</text>
</comment>
<evidence type="ECO:0000259" key="8">
    <source>
        <dbReference type="Pfam" id="PF00557"/>
    </source>
</evidence>
<feature type="binding site" evidence="6">
    <location>
        <position position="208"/>
    </location>
    <ligand>
        <name>a divalent metal cation</name>
        <dbReference type="ChEBI" id="CHEBI:60240"/>
        <label>2</label>
        <note>catalytic</note>
    </ligand>
</feature>
<keyword evidence="2 6" id="KW-0031">Aminopeptidase</keyword>
<dbReference type="SUPFAM" id="SSF55920">
    <property type="entry name" value="Creatinase/aminopeptidase"/>
    <property type="match status" value="1"/>
</dbReference>
<accession>A0A1H1LGS1</accession>
<dbReference type="PRINTS" id="PR00599">
    <property type="entry name" value="MAPEPTIDASE"/>
</dbReference>
<keyword evidence="10" id="KW-1185">Reference proteome</keyword>
<dbReference type="HAMAP" id="MF_01974">
    <property type="entry name" value="MetAP_1"/>
    <property type="match status" value="1"/>
</dbReference>
<dbReference type="InterPro" id="IPR001714">
    <property type="entry name" value="Pept_M24_MAP"/>
</dbReference>
<dbReference type="GO" id="GO:0004239">
    <property type="term" value="F:initiator methionyl aminopeptidase activity"/>
    <property type="evidence" value="ECO:0007669"/>
    <property type="project" value="UniProtKB-UniRule"/>
</dbReference>
<dbReference type="InterPro" id="IPR002467">
    <property type="entry name" value="Pept_M24A_MAP1"/>
</dbReference>
<feature type="binding site" evidence="6">
    <location>
        <position position="83"/>
    </location>
    <ligand>
        <name>substrate</name>
    </ligand>
</feature>
<feature type="binding site" evidence="6">
    <location>
        <position position="240"/>
    </location>
    <ligand>
        <name>a divalent metal cation</name>
        <dbReference type="ChEBI" id="CHEBI:60240"/>
        <label>2</label>
        <note>catalytic</note>
    </ligand>
</feature>
<dbReference type="Pfam" id="PF00557">
    <property type="entry name" value="Peptidase_M24"/>
    <property type="match status" value="1"/>
</dbReference>
<evidence type="ECO:0000256" key="2">
    <source>
        <dbReference type="ARBA" id="ARBA00022438"/>
    </source>
</evidence>
<feature type="binding site" evidence="6">
    <location>
        <position position="240"/>
    </location>
    <ligand>
        <name>a divalent metal cation</name>
        <dbReference type="ChEBI" id="CHEBI:60240"/>
        <label>1</label>
    </ligand>
</feature>
<dbReference type="InterPro" id="IPR000994">
    <property type="entry name" value="Pept_M24"/>
</dbReference>
<dbReference type="AlphaFoldDB" id="A0A1H1LGS1"/>
<evidence type="ECO:0000313" key="9">
    <source>
        <dbReference type="EMBL" id="SDR73520.1"/>
    </source>
</evidence>
<evidence type="ECO:0000313" key="10">
    <source>
        <dbReference type="Proteomes" id="UP000198983"/>
    </source>
</evidence>
<evidence type="ECO:0000256" key="6">
    <source>
        <dbReference type="HAMAP-Rule" id="MF_01974"/>
    </source>
</evidence>
<dbReference type="GO" id="GO:0046872">
    <property type="term" value="F:metal ion binding"/>
    <property type="evidence" value="ECO:0007669"/>
    <property type="project" value="UniProtKB-UniRule"/>
</dbReference>
<dbReference type="EC" id="3.4.11.18" evidence="6 7"/>
<dbReference type="PANTHER" id="PTHR43330">
    <property type="entry name" value="METHIONINE AMINOPEPTIDASE"/>
    <property type="match status" value="1"/>
</dbReference>
<feature type="binding site" evidence="6">
    <location>
        <position position="111"/>
    </location>
    <ligand>
        <name>a divalent metal cation</name>
        <dbReference type="ChEBI" id="CHEBI:60240"/>
        <label>2</label>
        <note>catalytic</note>
    </ligand>
</feature>
<feature type="binding site" evidence="6">
    <location>
        <position position="182"/>
    </location>
    <ligand>
        <name>substrate</name>
    </ligand>
</feature>
<gene>
    <name evidence="6" type="primary">map</name>
    <name evidence="9" type="ORF">SAMN04489717_0320</name>
</gene>
<keyword evidence="5 6" id="KW-0378">Hydrolase</keyword>
<sequence length="256" mass="26378">MVELKTANEIAAMRAAGRVVAQALAACAEAAAPGVPLRDLDEVARGVLAAAGARSSFLDYHPHFAPTPFPAVLITSVNDVIVHGIPDDYRLVDGDLLSIDFGAELDGFHGDAATSLVVGTAADPADEKLIATTRAALDAGIAAATAGNRIGDISHAIGRIGRDAGYGIPADFGGHGIGRQMHEPPSVPNEGRPGRGFPLRPGLVIAIEPMFISGGHDGYHAARDGWALCTDDRSRAAHVEHSVAITEDGPVVLTLP</sequence>
<dbReference type="CDD" id="cd01086">
    <property type="entry name" value="MetAP1"/>
    <property type="match status" value="1"/>
</dbReference>
<dbReference type="Proteomes" id="UP000198983">
    <property type="component" value="Chromosome I"/>
</dbReference>
<comment type="function">
    <text evidence="1 6">Removes the N-terminal methionine from nascent proteins. The N-terminal methionine is often cleaved when the second residue in the primary sequence is small and uncharged (Met-Ala-, Cys, Gly, Pro, Ser, Thr, or Val). Requires deformylation of the N(alpha)-formylated initiator methionine before it can be hydrolyzed.</text>
</comment>
<dbReference type="OrthoDB" id="9802055at2"/>
<protein>
    <recommendedName>
        <fullName evidence="6 7">Methionine aminopeptidase</fullName>
        <shortName evidence="6">MAP</shortName>
        <shortName evidence="6">MetAP</shortName>
        <ecNumber evidence="6 7">3.4.11.18</ecNumber>
    </recommendedName>
    <alternativeName>
        <fullName evidence="6">Peptidase M</fullName>
    </alternativeName>
</protein>
<dbReference type="GO" id="GO:0006508">
    <property type="term" value="P:proteolysis"/>
    <property type="evidence" value="ECO:0007669"/>
    <property type="project" value="UniProtKB-KW"/>
</dbReference>
<evidence type="ECO:0000256" key="5">
    <source>
        <dbReference type="ARBA" id="ARBA00022801"/>
    </source>
</evidence>
<feature type="domain" description="Peptidase M24" evidence="8">
    <location>
        <begin position="12"/>
        <end position="247"/>
    </location>
</feature>
<comment type="subunit">
    <text evidence="6">Monomer.</text>
</comment>
<dbReference type="GO" id="GO:0070006">
    <property type="term" value="F:metalloaminopeptidase activity"/>
    <property type="evidence" value="ECO:0007669"/>
    <property type="project" value="UniProtKB-UniRule"/>
</dbReference>
<dbReference type="RefSeq" id="WP_092649873.1">
    <property type="nucleotide sequence ID" value="NZ_LT629732.1"/>
</dbReference>
<evidence type="ECO:0000256" key="4">
    <source>
        <dbReference type="ARBA" id="ARBA00022723"/>
    </source>
</evidence>
<reference evidence="9 10" key="1">
    <citation type="submission" date="2016-10" db="EMBL/GenBank/DDBJ databases">
        <authorList>
            <person name="de Groot N.N."/>
        </authorList>
    </citation>
    <scope>NUCLEOTIDE SEQUENCE [LARGE SCALE GENOMIC DNA]</scope>
    <source>
        <strain evidence="9 10">DSM 22024</strain>
    </source>
</reference>
<dbReference type="GO" id="GO:0005829">
    <property type="term" value="C:cytosol"/>
    <property type="evidence" value="ECO:0007669"/>
    <property type="project" value="TreeGrafter"/>
</dbReference>
<comment type="catalytic activity">
    <reaction evidence="6 7">
        <text>Release of N-terminal amino acids, preferentially methionine, from peptides and arylamides.</text>
        <dbReference type="EC" id="3.4.11.18"/>
    </reaction>
</comment>
<dbReference type="Gene3D" id="3.90.230.10">
    <property type="entry name" value="Creatinase/methionine aminopeptidase superfamily"/>
    <property type="match status" value="1"/>
</dbReference>
<feature type="binding site" evidence="6">
    <location>
        <position position="175"/>
    </location>
    <ligand>
        <name>a divalent metal cation</name>
        <dbReference type="ChEBI" id="CHEBI:60240"/>
        <label>2</label>
        <note>catalytic</note>
    </ligand>
</feature>
<feature type="binding site" evidence="6">
    <location>
        <position position="100"/>
    </location>
    <ligand>
        <name>a divalent metal cation</name>
        <dbReference type="ChEBI" id="CHEBI:60240"/>
        <label>1</label>
    </ligand>
</feature>
<dbReference type="PANTHER" id="PTHR43330:SF27">
    <property type="entry name" value="METHIONINE AMINOPEPTIDASE"/>
    <property type="match status" value="1"/>
</dbReference>
<name>A0A1H1LGS1_9ACTN</name>